<gene>
    <name evidence="2" type="ORF">Q428_07630</name>
</gene>
<dbReference type="InterPro" id="IPR050469">
    <property type="entry name" value="Diguanylate_Cyclase"/>
</dbReference>
<reference evidence="2 3" key="1">
    <citation type="journal article" date="2014" name="Genome Announc.">
        <title>Draft Genome Sequence of Fervidicella metallireducens Strain AeBT, an Iron-Reducing Thermoanaerobe from the Great Artesian Basin.</title>
        <authorList>
            <person name="Patel B.K."/>
        </authorList>
    </citation>
    <scope>NUCLEOTIDE SEQUENCE [LARGE SCALE GENOMIC DNA]</scope>
    <source>
        <strain evidence="2 3">AeB</strain>
    </source>
</reference>
<dbReference type="Pfam" id="PF12651">
    <property type="entry name" value="RHH_3"/>
    <property type="match status" value="1"/>
</dbReference>
<dbReference type="Pfam" id="PF00990">
    <property type="entry name" value="GGDEF"/>
    <property type="match status" value="1"/>
</dbReference>
<dbReference type="CDD" id="cd01949">
    <property type="entry name" value="GGDEF"/>
    <property type="match status" value="1"/>
</dbReference>
<evidence type="ECO:0000313" key="3">
    <source>
        <dbReference type="Proteomes" id="UP000019681"/>
    </source>
</evidence>
<dbReference type="Gene3D" id="3.30.70.270">
    <property type="match status" value="1"/>
</dbReference>
<dbReference type="SUPFAM" id="SSF55073">
    <property type="entry name" value="Nucleotide cyclase"/>
    <property type="match status" value="1"/>
</dbReference>
<dbReference type="PANTHER" id="PTHR45138:SF9">
    <property type="entry name" value="DIGUANYLATE CYCLASE DGCM-RELATED"/>
    <property type="match status" value="1"/>
</dbReference>
<dbReference type="InterPro" id="IPR043128">
    <property type="entry name" value="Rev_trsase/Diguanyl_cyclase"/>
</dbReference>
<dbReference type="GO" id="GO:0005886">
    <property type="term" value="C:plasma membrane"/>
    <property type="evidence" value="ECO:0007669"/>
    <property type="project" value="TreeGrafter"/>
</dbReference>
<dbReference type="PROSITE" id="PS50887">
    <property type="entry name" value="GGDEF"/>
    <property type="match status" value="1"/>
</dbReference>
<organism evidence="2 3">
    <name type="scientific">Fervidicella metallireducens AeB</name>
    <dbReference type="NCBI Taxonomy" id="1403537"/>
    <lineage>
        <taxon>Bacteria</taxon>
        <taxon>Bacillati</taxon>
        <taxon>Bacillota</taxon>
        <taxon>Clostridia</taxon>
        <taxon>Eubacteriales</taxon>
        <taxon>Clostridiaceae</taxon>
        <taxon>Fervidicella</taxon>
    </lineage>
</organism>
<keyword evidence="3" id="KW-1185">Reference proteome</keyword>
<feature type="domain" description="GGDEF" evidence="1">
    <location>
        <begin position="38"/>
        <end position="170"/>
    </location>
</feature>
<comment type="caution">
    <text evidence="2">The sequence shown here is derived from an EMBL/GenBank/DDBJ whole genome shotgun (WGS) entry which is preliminary data.</text>
</comment>
<dbReference type="AlphaFoldDB" id="A0A017RXB5"/>
<dbReference type="NCBIfam" id="TIGR00254">
    <property type="entry name" value="GGDEF"/>
    <property type="match status" value="1"/>
</dbReference>
<dbReference type="InterPro" id="IPR038733">
    <property type="entry name" value="Predicted_DNA_bind_prot_RHH"/>
</dbReference>
<dbReference type="GO" id="GO:0043709">
    <property type="term" value="P:cell adhesion involved in single-species biofilm formation"/>
    <property type="evidence" value="ECO:0007669"/>
    <property type="project" value="TreeGrafter"/>
</dbReference>
<dbReference type="Proteomes" id="UP000019681">
    <property type="component" value="Unassembled WGS sequence"/>
</dbReference>
<dbReference type="GO" id="GO:0052621">
    <property type="term" value="F:diguanylate cyclase activity"/>
    <property type="evidence" value="ECO:0007669"/>
    <property type="project" value="TreeGrafter"/>
</dbReference>
<proteinExistence type="predicted"/>
<dbReference type="RefSeq" id="WP_051515038.1">
    <property type="nucleotide sequence ID" value="NZ_AZQP01000019.1"/>
</dbReference>
<sequence>MSKNSYEGLVDKMTGLKKYECFVKDFESMIGESLDKCEDLSLSMVDIDNFMRVNEEYGYDVGDEVIISIAEHLKNNVDAKASIYRYAGDQFAILMPSTEKEKAFLIMEKIRETYSFNKETLNGKVNVTISAGISCFPHDGNRITEVIRKAEGALYRAKAGERNRVCLSREEKMVTKTSHYTYEQLKRLSELAKREGVGEAVLLREALDDLLKKYDY</sequence>
<name>A0A017RXB5_9CLOT</name>
<dbReference type="STRING" id="1403537.Q428_07630"/>
<accession>A0A017RXB5</accession>
<dbReference type="InterPro" id="IPR000160">
    <property type="entry name" value="GGDEF_dom"/>
</dbReference>
<dbReference type="EMBL" id="AZQP01000019">
    <property type="protein sequence ID" value="EYE88540.1"/>
    <property type="molecule type" value="Genomic_DNA"/>
</dbReference>
<dbReference type="GO" id="GO:1902201">
    <property type="term" value="P:negative regulation of bacterial-type flagellum-dependent cell motility"/>
    <property type="evidence" value="ECO:0007669"/>
    <property type="project" value="TreeGrafter"/>
</dbReference>
<dbReference type="SMART" id="SM00267">
    <property type="entry name" value="GGDEF"/>
    <property type="match status" value="1"/>
</dbReference>
<protein>
    <recommendedName>
        <fullName evidence="1">GGDEF domain-containing protein</fullName>
    </recommendedName>
</protein>
<dbReference type="InterPro" id="IPR029787">
    <property type="entry name" value="Nucleotide_cyclase"/>
</dbReference>
<evidence type="ECO:0000259" key="1">
    <source>
        <dbReference type="PROSITE" id="PS50887"/>
    </source>
</evidence>
<dbReference type="PANTHER" id="PTHR45138">
    <property type="entry name" value="REGULATORY COMPONENTS OF SENSORY TRANSDUCTION SYSTEM"/>
    <property type="match status" value="1"/>
</dbReference>
<dbReference type="OrthoDB" id="9804955at2"/>
<evidence type="ECO:0000313" key="2">
    <source>
        <dbReference type="EMBL" id="EYE88540.1"/>
    </source>
</evidence>